<dbReference type="Pfam" id="PF07070">
    <property type="entry name" value="Spo0M"/>
    <property type="match status" value="1"/>
</dbReference>
<sequence length="256" mass="28965">MSFFNKMLASIGVGSAKVDTKLEKSSYAAGETIQGEVEVYGGNVEQQIDAIYLTLYTTYIKELDDHKYTAKAPIQKFKVSDPFVVNANETKIIPFSFKIPVDVPITVGNTQVWVATELDIRSGADSQDKDYIEIRPSKIAERILEEVQQLGFRLRKAECEQASYKYRQTYPFIQEFEFVPVSGAFRGRLDELEVVFISQSDVRADILMQVDRKARGFGGFLAEALDADETHVRMTITQNDLNSLGEQLRQTISRYS</sequence>
<dbReference type="Proteomes" id="UP000265692">
    <property type="component" value="Unassembled WGS sequence"/>
</dbReference>
<dbReference type="InterPro" id="IPR009776">
    <property type="entry name" value="Spore_0_M"/>
</dbReference>
<evidence type="ECO:0000313" key="2">
    <source>
        <dbReference type="Proteomes" id="UP000265692"/>
    </source>
</evidence>
<proteinExistence type="predicted"/>
<reference evidence="1 2" key="1">
    <citation type="submission" date="2018-08" db="EMBL/GenBank/DDBJ databases">
        <title>Lysinibacillus sp. YLB-03 draft genome sequence.</title>
        <authorList>
            <person name="Yu L."/>
        </authorList>
    </citation>
    <scope>NUCLEOTIDE SEQUENCE [LARGE SCALE GENOMIC DNA]</scope>
    <source>
        <strain evidence="1 2">YLB-03</strain>
    </source>
</reference>
<dbReference type="PANTHER" id="PTHR40053:SF1">
    <property type="entry name" value="SPORULATION-CONTROL PROTEIN SPO0M"/>
    <property type="match status" value="1"/>
</dbReference>
<keyword evidence="2" id="KW-1185">Reference proteome</keyword>
<accession>A0A396SBD2</accession>
<comment type="caution">
    <text evidence="1">The sequence shown here is derived from an EMBL/GenBank/DDBJ whole genome shotgun (WGS) entry which is preliminary data.</text>
</comment>
<dbReference type="RefSeq" id="WP_118875666.1">
    <property type="nucleotide sequence ID" value="NZ_QWEI01000002.1"/>
</dbReference>
<dbReference type="EMBL" id="QWEI01000002">
    <property type="protein sequence ID" value="RHW38634.1"/>
    <property type="molecule type" value="Genomic_DNA"/>
</dbReference>
<dbReference type="AlphaFoldDB" id="A0A396SBD2"/>
<name>A0A396SBD2_9BACL</name>
<evidence type="ECO:0000313" key="1">
    <source>
        <dbReference type="EMBL" id="RHW38634.1"/>
    </source>
</evidence>
<protein>
    <submittedName>
        <fullName evidence="1">Sporulation protein SpoOM</fullName>
    </submittedName>
</protein>
<dbReference type="OrthoDB" id="2351239at2"/>
<organism evidence="1 2">
    <name type="scientific">Ureibacillus yapensis</name>
    <dbReference type="NCBI Taxonomy" id="2304605"/>
    <lineage>
        <taxon>Bacteria</taxon>
        <taxon>Bacillati</taxon>
        <taxon>Bacillota</taxon>
        <taxon>Bacilli</taxon>
        <taxon>Bacillales</taxon>
        <taxon>Caryophanaceae</taxon>
        <taxon>Ureibacillus</taxon>
    </lineage>
</organism>
<dbReference type="PANTHER" id="PTHR40053">
    <property type="entry name" value="SPORULATION-CONTROL PROTEIN SPO0M"/>
    <property type="match status" value="1"/>
</dbReference>
<gene>
    <name evidence="1" type="ORF">D1B33_07095</name>
</gene>